<protein>
    <recommendedName>
        <fullName evidence="11">Presenilin</fullName>
        <ecNumber evidence="11">3.4.23.-</ecNumber>
    </recommendedName>
</protein>
<dbReference type="Gene3D" id="1.10.472.100">
    <property type="entry name" value="Presenilin"/>
    <property type="match status" value="1"/>
</dbReference>
<keyword evidence="4 11" id="KW-0256">Endoplasmic reticulum</keyword>
<reference evidence="13 14" key="1">
    <citation type="journal article" date="2015" name="Genome Biol. Evol.">
        <title>Phylogenomic analyses indicate that early fungi evolved digesting cell walls of algal ancestors of land plants.</title>
        <authorList>
            <person name="Chang Y."/>
            <person name="Wang S."/>
            <person name="Sekimoto S."/>
            <person name="Aerts A.L."/>
            <person name="Choi C."/>
            <person name="Clum A."/>
            <person name="LaButti K.M."/>
            <person name="Lindquist E.A."/>
            <person name="Yee Ngan C."/>
            <person name="Ohm R.A."/>
            <person name="Salamov A.A."/>
            <person name="Grigoriev I.V."/>
            <person name="Spatafora J.W."/>
            <person name="Berbee M.L."/>
        </authorList>
    </citation>
    <scope>NUCLEOTIDE SEQUENCE [LARGE SCALE GENOMIC DNA]</scope>
    <source>
        <strain evidence="13 14">JEL478</strain>
    </source>
</reference>
<dbReference type="Proteomes" id="UP000070544">
    <property type="component" value="Unassembled WGS sequence"/>
</dbReference>
<keyword evidence="3 11" id="KW-0378">Hydrolase</keyword>
<evidence type="ECO:0000256" key="3">
    <source>
        <dbReference type="ARBA" id="ARBA00022801"/>
    </source>
</evidence>
<dbReference type="GO" id="GO:0044351">
    <property type="term" value="P:macropinocytosis"/>
    <property type="evidence" value="ECO:0007669"/>
    <property type="project" value="UniProtKB-ARBA"/>
</dbReference>
<comment type="subcellular location">
    <subcellularLocation>
        <location evidence="11">Endoplasmic reticulum membrane</location>
        <topology evidence="11">Multi-pass membrane protein</topology>
    </subcellularLocation>
    <subcellularLocation>
        <location evidence="11">Golgi apparatus membrane</location>
        <topology evidence="11">Multi-pass membrane protein</topology>
    </subcellularLocation>
</comment>
<dbReference type="PANTHER" id="PTHR10202:SF13">
    <property type="entry name" value="PRESENILIN HOMOLOG"/>
    <property type="match status" value="1"/>
</dbReference>
<feature type="transmembrane region" description="Helical" evidence="11">
    <location>
        <begin position="209"/>
        <end position="232"/>
    </location>
</feature>
<feature type="transmembrane region" description="Helical" evidence="11">
    <location>
        <begin position="574"/>
        <end position="596"/>
    </location>
</feature>
<dbReference type="GO" id="GO:0005789">
    <property type="term" value="C:endoplasmic reticulum membrane"/>
    <property type="evidence" value="ECO:0007669"/>
    <property type="project" value="UniProtKB-SubCell"/>
</dbReference>
<keyword evidence="6 11" id="KW-1133">Transmembrane helix</keyword>
<feature type="transmembrane region" description="Helical" evidence="11">
    <location>
        <begin position="244"/>
        <end position="262"/>
    </location>
</feature>
<keyword evidence="7 11" id="KW-0333">Golgi apparatus</keyword>
<name>A0A138ZYD5_GONPJ</name>
<dbReference type="GO" id="GO:0042500">
    <property type="term" value="F:aspartic endopeptidase activity, intramembrane cleaving"/>
    <property type="evidence" value="ECO:0007669"/>
    <property type="project" value="InterPro"/>
</dbReference>
<feature type="compositionally biased region" description="Acidic residues" evidence="12">
    <location>
        <begin position="506"/>
        <end position="517"/>
    </location>
</feature>
<comment type="similarity">
    <text evidence="1 11">Belongs to the peptidase A22A family.</text>
</comment>
<evidence type="ECO:0000256" key="1">
    <source>
        <dbReference type="ARBA" id="ARBA00008604"/>
    </source>
</evidence>
<gene>
    <name evidence="13" type="ORF">M427DRAFT_63992</name>
</gene>
<evidence type="ECO:0000256" key="5">
    <source>
        <dbReference type="ARBA" id="ARBA00022976"/>
    </source>
</evidence>
<feature type="region of interest" description="Disordered" evidence="12">
    <location>
        <begin position="1"/>
        <end position="108"/>
    </location>
</feature>
<evidence type="ECO:0000256" key="6">
    <source>
        <dbReference type="ARBA" id="ARBA00022989"/>
    </source>
</evidence>
<keyword evidence="14" id="KW-1185">Reference proteome</keyword>
<accession>A0A138ZYD5</accession>
<comment type="function">
    <text evidence="11">Probable subunit of the gamma-secretase complex, an endoprotease complex that catalyzes the intramembrane cleavage of integral membrane proteins such as Notch receptors.</text>
</comment>
<sequence length="629" mass="65692">MSAAGESPSPHSPRNNSHIASPTPSASPAPPAPTPATVPNPYPSSIQNFFSRTRTPAQQNDALHASHPTHASHNTVSPDGDSARTAPPPRNGNQNSNAHAHGAEDEMDEQEFGEDLQFYLAQIYAILKPVAACIVLSVLWVKVIRGGGDDGGFAPSSYQYIGGSTDYTAAPPSQQFFDSLANALIILSQIVVATIVIVLLFYFNCMKVLFGIFGLVVASLLGLFGYDLLAAFCYKLDVPLDWPATVFMVWNLAVGGVTVIFWKGPLWVQQCYLVLMSSLMAFSFTGLMEWTTWILLGLLAAWDLFAVLSPYGPLRILVESSRQHNREIPGLLYTAMVWMMASGGPADKSSSPVSAPAPAALTVVEPPEESGRPPRGAPLPLVTGGNGISPEALRATTTPEPDSPGASRAAARSAAVDGAGGGDGGAAIPMVPARGSRGSAVSAASVGGGEDTGGALWDATSFSSQGGLLRREGTGATIVVGEDGRSPGGLGQSASGDRQQRNGGQPEEEEEDEEDEERSGLKLGLGDFVFYSVMVSRAALFTWPTTVTTAISAITGLTMTIFLLAIFRKALPALPISIALGLVFYFATRILVIPYLDALIGFQATTAPAPGATQGALAVGKVAGGMVFI</sequence>
<evidence type="ECO:0000256" key="11">
    <source>
        <dbReference type="RuleBase" id="RU361148"/>
    </source>
</evidence>
<keyword evidence="11" id="KW-0645">Protease</keyword>
<dbReference type="GO" id="GO:0016485">
    <property type="term" value="P:protein processing"/>
    <property type="evidence" value="ECO:0007669"/>
    <property type="project" value="InterPro"/>
</dbReference>
<feature type="transmembrane region" description="Helical" evidence="11">
    <location>
        <begin position="180"/>
        <end position="202"/>
    </location>
</feature>
<dbReference type="InterPro" id="IPR042524">
    <property type="entry name" value="Presenilin_C"/>
</dbReference>
<dbReference type="InterPro" id="IPR006639">
    <property type="entry name" value="Preselin/SPP"/>
</dbReference>
<evidence type="ECO:0000256" key="10">
    <source>
        <dbReference type="ARBA" id="ARBA00066080"/>
    </source>
</evidence>
<feature type="transmembrane region" description="Helical" evidence="11">
    <location>
        <begin position="549"/>
        <end position="567"/>
    </location>
</feature>
<feature type="compositionally biased region" description="Low complexity" evidence="12">
    <location>
        <begin position="405"/>
        <end position="417"/>
    </location>
</feature>
<dbReference type="PRINTS" id="PR01072">
    <property type="entry name" value="PRESENILIN"/>
</dbReference>
<evidence type="ECO:0000256" key="2">
    <source>
        <dbReference type="ARBA" id="ARBA00022692"/>
    </source>
</evidence>
<dbReference type="PANTHER" id="PTHR10202">
    <property type="entry name" value="PRESENILIN"/>
    <property type="match status" value="1"/>
</dbReference>
<dbReference type="OrthoDB" id="432970at2759"/>
<dbReference type="Pfam" id="PF01080">
    <property type="entry name" value="Presenilin"/>
    <property type="match status" value="2"/>
</dbReference>
<feature type="compositionally biased region" description="Polar residues" evidence="12">
    <location>
        <begin position="45"/>
        <end position="61"/>
    </location>
</feature>
<evidence type="ECO:0000256" key="7">
    <source>
        <dbReference type="ARBA" id="ARBA00023034"/>
    </source>
</evidence>
<keyword evidence="8 11" id="KW-0472">Membrane</keyword>
<comment type="subunit">
    <text evidence="10">Homodimer. Component of the gamma-secretase complex, a complex composed of a presenilin homodimer, nicastrin, aph1 and pen2.</text>
</comment>
<keyword evidence="5 11" id="KW-0914">Notch signaling pathway</keyword>
<dbReference type="FunFam" id="1.10.472.100:FF:000003">
    <property type="entry name" value="Presenilin"/>
    <property type="match status" value="1"/>
</dbReference>
<evidence type="ECO:0000256" key="8">
    <source>
        <dbReference type="ARBA" id="ARBA00023136"/>
    </source>
</evidence>
<feature type="compositionally biased region" description="Pro residues" evidence="12">
    <location>
        <begin position="25"/>
        <end position="42"/>
    </location>
</feature>
<feature type="compositionally biased region" description="Low complexity" evidence="12">
    <location>
        <begin position="7"/>
        <end position="24"/>
    </location>
</feature>
<dbReference type="AlphaFoldDB" id="A0A138ZYD5"/>
<organism evidence="13 14">
    <name type="scientific">Gonapodya prolifera (strain JEL478)</name>
    <name type="common">Monoblepharis prolifera</name>
    <dbReference type="NCBI Taxonomy" id="1344416"/>
    <lineage>
        <taxon>Eukaryota</taxon>
        <taxon>Fungi</taxon>
        <taxon>Fungi incertae sedis</taxon>
        <taxon>Chytridiomycota</taxon>
        <taxon>Chytridiomycota incertae sedis</taxon>
        <taxon>Monoblepharidomycetes</taxon>
        <taxon>Monoblepharidales</taxon>
        <taxon>Gonapodyaceae</taxon>
        <taxon>Gonapodya</taxon>
    </lineage>
</organism>
<dbReference type="GO" id="GO:0006509">
    <property type="term" value="P:membrane protein ectodomain proteolysis"/>
    <property type="evidence" value="ECO:0007669"/>
    <property type="project" value="TreeGrafter"/>
</dbReference>
<dbReference type="SMART" id="SM00730">
    <property type="entry name" value="PSN"/>
    <property type="match status" value="1"/>
</dbReference>
<dbReference type="GO" id="GO:0000139">
    <property type="term" value="C:Golgi membrane"/>
    <property type="evidence" value="ECO:0007669"/>
    <property type="project" value="UniProtKB-SubCell"/>
</dbReference>
<dbReference type="EMBL" id="KQ965861">
    <property type="protein sequence ID" value="KXS09481.1"/>
    <property type="molecule type" value="Genomic_DNA"/>
</dbReference>
<evidence type="ECO:0000256" key="12">
    <source>
        <dbReference type="SAM" id="MobiDB-lite"/>
    </source>
</evidence>
<feature type="transmembrane region" description="Helical" evidence="11">
    <location>
        <begin position="118"/>
        <end position="141"/>
    </location>
</feature>
<feature type="region of interest" description="Disordered" evidence="12">
    <location>
        <begin position="363"/>
        <end position="431"/>
    </location>
</feature>
<dbReference type="InterPro" id="IPR001108">
    <property type="entry name" value="Peptidase_A22A"/>
</dbReference>
<dbReference type="OMA" id="WTTITFC"/>
<feature type="region of interest" description="Disordered" evidence="12">
    <location>
        <begin position="477"/>
        <end position="519"/>
    </location>
</feature>
<comment type="domain">
    <text evidence="11">The PAL motif is required for normal active site conformation.</text>
</comment>
<comment type="function">
    <text evidence="9">Probable catalytic subunit of the gamma-secretase complex, an endoprotease complex that catalyzes the intramembrane cleavage of integral membrane proteins such as Notch receptors. Requires the other members of the gamma-secretase complex to have a protease activity.</text>
</comment>
<keyword evidence="2 11" id="KW-0812">Transmembrane</keyword>
<feature type="compositionally biased region" description="Polar residues" evidence="12">
    <location>
        <begin position="492"/>
        <end position="503"/>
    </location>
</feature>
<evidence type="ECO:0000313" key="13">
    <source>
        <dbReference type="EMBL" id="KXS09481.1"/>
    </source>
</evidence>
<evidence type="ECO:0000313" key="14">
    <source>
        <dbReference type="Proteomes" id="UP000070544"/>
    </source>
</evidence>
<dbReference type="STRING" id="1344416.A0A138ZYD5"/>
<evidence type="ECO:0000256" key="4">
    <source>
        <dbReference type="ARBA" id="ARBA00022824"/>
    </source>
</evidence>
<dbReference type="GO" id="GO:0070765">
    <property type="term" value="C:gamma-secretase complex"/>
    <property type="evidence" value="ECO:0007669"/>
    <property type="project" value="UniProtKB-ARBA"/>
</dbReference>
<evidence type="ECO:0000256" key="9">
    <source>
        <dbReference type="ARBA" id="ARBA00053367"/>
    </source>
</evidence>
<dbReference type="EC" id="3.4.23.-" evidence="11"/>
<proteinExistence type="inferred from homology"/>